<dbReference type="Gene3D" id="3.30.1330.30">
    <property type="match status" value="1"/>
</dbReference>
<sequence>MKPPSQKLSKKISSPKDSHYAKLRRNHRKRKNFVQTLGKIQNVHHQSSPQDDTLFLYGLHTVCAALNNPQRKIFQLLATRNALTRLNETISIPLSFPTKIVLPQEIDRLVGNQSVHQGIALETLPLPPQTLDAIQKSKLLIILDQVNDPHNIGAILRSAAAFCCDGIITTQRYSPNESAVLAKSASGALEHVPYIQISNLANALQEIHSLGFQTIGLSSDSPEPLEKIIQNDKIALILGSEGKGLRQKTKKITTSMAHLNMPGAIKSLNVSNAAAIALYITKSISQPNTLA</sequence>
<dbReference type="SMART" id="SM00967">
    <property type="entry name" value="SpoU_sub_bind"/>
    <property type="match status" value="1"/>
</dbReference>
<feature type="region of interest" description="Disordered" evidence="3">
    <location>
        <begin position="1"/>
        <end position="20"/>
    </location>
</feature>
<evidence type="ECO:0000256" key="3">
    <source>
        <dbReference type="SAM" id="MobiDB-lite"/>
    </source>
</evidence>
<dbReference type="EMBL" id="SEOL01000003">
    <property type="protein sequence ID" value="MBL0848895.1"/>
    <property type="molecule type" value="Genomic_DNA"/>
</dbReference>
<evidence type="ECO:0000256" key="2">
    <source>
        <dbReference type="ARBA" id="ARBA00022679"/>
    </source>
</evidence>
<dbReference type="GO" id="GO:0008173">
    <property type="term" value="F:RNA methyltransferase activity"/>
    <property type="evidence" value="ECO:0007669"/>
    <property type="project" value="InterPro"/>
</dbReference>
<dbReference type="GO" id="GO:0006396">
    <property type="term" value="P:RNA processing"/>
    <property type="evidence" value="ECO:0007669"/>
    <property type="project" value="InterPro"/>
</dbReference>
<evidence type="ECO:0000313" key="5">
    <source>
        <dbReference type="EMBL" id="MBL0848895.1"/>
    </source>
</evidence>
<protein>
    <submittedName>
        <fullName evidence="5">RNA methyltransferase</fullName>
    </submittedName>
</protein>
<keyword evidence="2" id="KW-0808">Transferase</keyword>
<reference evidence="5" key="1">
    <citation type="submission" date="2019-02" db="EMBL/GenBank/DDBJ databases">
        <title>A novel Candidatus Liberibacter species associated with the New Zealand native fuchsia psyllid, Ctenarytaina fuchsiae.</title>
        <authorList>
            <person name="Thompson S.M."/>
            <person name="Jorgensen N."/>
            <person name="David C."/>
            <person name="Bulman S.R."/>
            <person name="Smith G.R."/>
        </authorList>
    </citation>
    <scope>NUCLEOTIDE SEQUENCE</scope>
    <source>
        <strain evidence="5">Oxford</strain>
    </source>
</reference>
<evidence type="ECO:0000259" key="4">
    <source>
        <dbReference type="SMART" id="SM00967"/>
    </source>
</evidence>
<evidence type="ECO:0000256" key="1">
    <source>
        <dbReference type="ARBA" id="ARBA00022603"/>
    </source>
</evidence>
<dbReference type="GO" id="GO:0032259">
    <property type="term" value="P:methylation"/>
    <property type="evidence" value="ECO:0007669"/>
    <property type="project" value="UniProtKB-KW"/>
</dbReference>
<dbReference type="InterPro" id="IPR029064">
    <property type="entry name" value="Ribosomal_eL30-like_sf"/>
</dbReference>
<proteinExistence type="predicted"/>
<dbReference type="CDD" id="cd18103">
    <property type="entry name" value="SpoU-like_RlmB"/>
    <property type="match status" value="1"/>
</dbReference>
<dbReference type="InterPro" id="IPR001537">
    <property type="entry name" value="SpoU_MeTrfase"/>
</dbReference>
<dbReference type="InterPro" id="IPR029026">
    <property type="entry name" value="tRNA_m1G_MTases_N"/>
</dbReference>
<dbReference type="SUPFAM" id="SSF55315">
    <property type="entry name" value="L30e-like"/>
    <property type="match status" value="1"/>
</dbReference>
<dbReference type="InterPro" id="IPR029028">
    <property type="entry name" value="Alpha/beta_knot_MTases"/>
</dbReference>
<organism evidence="5 6">
    <name type="scientific">Candidatus Liberibacter ctenarytainae</name>
    <dbReference type="NCBI Taxonomy" id="2020335"/>
    <lineage>
        <taxon>Bacteria</taxon>
        <taxon>Pseudomonadati</taxon>
        <taxon>Pseudomonadota</taxon>
        <taxon>Alphaproteobacteria</taxon>
        <taxon>Hyphomicrobiales</taxon>
        <taxon>Rhizobiaceae</taxon>
        <taxon>Liberibacter</taxon>
    </lineage>
</organism>
<accession>A0A937ABW2</accession>
<dbReference type="GO" id="GO:0005829">
    <property type="term" value="C:cytosol"/>
    <property type="evidence" value="ECO:0007669"/>
    <property type="project" value="TreeGrafter"/>
</dbReference>
<dbReference type="PANTHER" id="PTHR46429:SF1">
    <property type="entry name" value="23S RRNA (GUANOSINE-2'-O-)-METHYLTRANSFERASE RLMB"/>
    <property type="match status" value="1"/>
</dbReference>
<evidence type="ECO:0000313" key="6">
    <source>
        <dbReference type="Proteomes" id="UP000736856"/>
    </source>
</evidence>
<comment type="caution">
    <text evidence="5">The sequence shown here is derived from an EMBL/GenBank/DDBJ whole genome shotgun (WGS) entry which is preliminary data.</text>
</comment>
<dbReference type="Pfam" id="PF00588">
    <property type="entry name" value="SpoU_methylase"/>
    <property type="match status" value="1"/>
</dbReference>
<dbReference type="InterPro" id="IPR004441">
    <property type="entry name" value="rRNA_MeTrfase_TrmH"/>
</dbReference>
<dbReference type="PANTHER" id="PTHR46429">
    <property type="entry name" value="23S RRNA (GUANOSINE-2'-O-)-METHYLTRANSFERASE RLMB"/>
    <property type="match status" value="1"/>
</dbReference>
<feature type="domain" description="RNA 2-O ribose methyltransferase substrate binding" evidence="4">
    <location>
        <begin position="55"/>
        <end position="129"/>
    </location>
</feature>
<dbReference type="Pfam" id="PF08032">
    <property type="entry name" value="SpoU_sub_bind"/>
    <property type="match status" value="1"/>
</dbReference>
<keyword evidence="1 5" id="KW-0489">Methyltransferase</keyword>
<dbReference type="InterPro" id="IPR013123">
    <property type="entry name" value="SpoU_subst-bd"/>
</dbReference>
<dbReference type="Proteomes" id="UP000736856">
    <property type="component" value="Unassembled WGS sequence"/>
</dbReference>
<dbReference type="Gene3D" id="3.40.1280.10">
    <property type="match status" value="1"/>
</dbReference>
<gene>
    <name evidence="5" type="ORF">EU981_02185</name>
</gene>
<name>A0A937ABW2_9HYPH</name>
<dbReference type="SUPFAM" id="SSF75217">
    <property type="entry name" value="alpha/beta knot"/>
    <property type="match status" value="1"/>
</dbReference>
<dbReference type="GO" id="GO:0003723">
    <property type="term" value="F:RNA binding"/>
    <property type="evidence" value="ECO:0007669"/>
    <property type="project" value="InterPro"/>
</dbReference>
<dbReference type="AlphaFoldDB" id="A0A937ABW2"/>